<feature type="region of interest" description="Disordered" evidence="1">
    <location>
        <begin position="54"/>
        <end position="118"/>
    </location>
</feature>
<proteinExistence type="predicted"/>
<gene>
    <name evidence="2" type="ORF">FRX31_004361</name>
</gene>
<sequence>MEIFAITDSFTLPTATTQQLIGFSNYLLNRHNSTSSSSSTLSISASISPVDSIAPPAVRPNLYKKAPRTFTRRHRRTKRRSQTGESDDGEGEGGFYSDGGDGPFGGSGNGNGGSSGGGGNGDKGWNYYDGADWDESSASSFSDPAFDFVYKVIGWIVLSNCMHFAFKKIFRIVGNGFADPSREKVPM</sequence>
<evidence type="ECO:0000256" key="1">
    <source>
        <dbReference type="SAM" id="MobiDB-lite"/>
    </source>
</evidence>
<reference evidence="2 3" key="1">
    <citation type="submission" date="2020-06" db="EMBL/GenBank/DDBJ databases">
        <title>Transcriptomic and genomic resources for Thalictrum thalictroides and T. hernandezii: Facilitating candidate gene discovery in an emerging model plant lineage.</title>
        <authorList>
            <person name="Arias T."/>
            <person name="Riano-Pachon D.M."/>
            <person name="Di Stilio V.S."/>
        </authorList>
    </citation>
    <scope>NUCLEOTIDE SEQUENCE [LARGE SCALE GENOMIC DNA]</scope>
    <source>
        <strain evidence="3">cv. WT478/WT964</strain>
        <tissue evidence="2">Leaves</tissue>
    </source>
</reference>
<dbReference type="EMBL" id="JABWDY010003306">
    <property type="protein sequence ID" value="KAF5206043.1"/>
    <property type="molecule type" value="Genomic_DNA"/>
</dbReference>
<dbReference type="PANTHER" id="PTHR36751">
    <property type="entry name" value="F3E22.8 PROTEIN"/>
    <property type="match status" value="1"/>
</dbReference>
<name>A0A7J6X9B5_THATH</name>
<dbReference type="OrthoDB" id="1914074at2759"/>
<accession>A0A7J6X9B5</accession>
<dbReference type="Proteomes" id="UP000554482">
    <property type="component" value="Unassembled WGS sequence"/>
</dbReference>
<keyword evidence="3" id="KW-1185">Reference proteome</keyword>
<evidence type="ECO:0008006" key="4">
    <source>
        <dbReference type="Google" id="ProtNLM"/>
    </source>
</evidence>
<dbReference type="PANTHER" id="PTHR36751:SF1">
    <property type="entry name" value="F3E22.8 PROTEIN"/>
    <property type="match status" value="1"/>
</dbReference>
<evidence type="ECO:0000313" key="3">
    <source>
        <dbReference type="Proteomes" id="UP000554482"/>
    </source>
</evidence>
<protein>
    <recommendedName>
        <fullName evidence="4">Glycine-rich protein</fullName>
    </recommendedName>
</protein>
<feature type="compositionally biased region" description="Gly residues" evidence="1">
    <location>
        <begin position="92"/>
        <end position="118"/>
    </location>
</feature>
<comment type="caution">
    <text evidence="2">The sequence shown here is derived from an EMBL/GenBank/DDBJ whole genome shotgun (WGS) entry which is preliminary data.</text>
</comment>
<dbReference type="AlphaFoldDB" id="A0A7J6X9B5"/>
<organism evidence="2 3">
    <name type="scientific">Thalictrum thalictroides</name>
    <name type="common">Rue-anemone</name>
    <name type="synonym">Anemone thalictroides</name>
    <dbReference type="NCBI Taxonomy" id="46969"/>
    <lineage>
        <taxon>Eukaryota</taxon>
        <taxon>Viridiplantae</taxon>
        <taxon>Streptophyta</taxon>
        <taxon>Embryophyta</taxon>
        <taxon>Tracheophyta</taxon>
        <taxon>Spermatophyta</taxon>
        <taxon>Magnoliopsida</taxon>
        <taxon>Ranunculales</taxon>
        <taxon>Ranunculaceae</taxon>
        <taxon>Thalictroideae</taxon>
        <taxon>Thalictrum</taxon>
    </lineage>
</organism>
<feature type="compositionally biased region" description="Basic residues" evidence="1">
    <location>
        <begin position="65"/>
        <end position="81"/>
    </location>
</feature>
<evidence type="ECO:0000313" key="2">
    <source>
        <dbReference type="EMBL" id="KAF5206043.1"/>
    </source>
</evidence>